<proteinExistence type="predicted"/>
<reference evidence="1" key="1">
    <citation type="submission" date="2017-07" db="EMBL/GenBank/DDBJ databases">
        <authorList>
            <person name="Mikheyev A."/>
            <person name="Grau M."/>
        </authorList>
    </citation>
    <scope>NUCLEOTIDE SEQUENCE</scope>
    <source>
        <tissue evidence="1">Venom_gland</tissue>
    </source>
</reference>
<organism evidence="1">
    <name type="scientific">Micrurus lemniscatus lemniscatus</name>
    <dbReference type="NCBI Taxonomy" id="129467"/>
    <lineage>
        <taxon>Eukaryota</taxon>
        <taxon>Metazoa</taxon>
        <taxon>Chordata</taxon>
        <taxon>Craniata</taxon>
        <taxon>Vertebrata</taxon>
        <taxon>Euteleostomi</taxon>
        <taxon>Lepidosauria</taxon>
        <taxon>Squamata</taxon>
        <taxon>Bifurcata</taxon>
        <taxon>Unidentata</taxon>
        <taxon>Episquamata</taxon>
        <taxon>Toxicofera</taxon>
        <taxon>Serpentes</taxon>
        <taxon>Colubroidea</taxon>
        <taxon>Elapidae</taxon>
        <taxon>Elapinae</taxon>
        <taxon>Micrurus</taxon>
    </lineage>
</organism>
<sequence>MLLIEELGQVVTQAQLHLQPSQRAVEANTPDLQLRLDPRVLGLQSLVGCNGAHGTACPHVVEHDVLSCGIDVFPPEDAIVQCHSGVIIDELQNLKIGHFGCMQNSSPLCLVEVCRDGDYCIFDWLLCKVLSQCPRIIQDHTQHLFWRILQLV</sequence>
<accession>A0A2D4I7R0</accession>
<dbReference type="AlphaFoldDB" id="A0A2D4I7R0"/>
<name>A0A2D4I7R0_MICLE</name>
<reference evidence="1" key="2">
    <citation type="submission" date="2017-11" db="EMBL/GenBank/DDBJ databases">
        <title>Coralsnake Venomics: Analyses of Venom Gland Transcriptomes and Proteomes of Six Brazilian Taxa.</title>
        <authorList>
            <person name="Aird S.D."/>
            <person name="Jorge da Silva N."/>
            <person name="Qiu L."/>
            <person name="Villar-Briones A."/>
            <person name="Aparecida-Saddi V."/>
            <person name="Campos-Telles M.P."/>
            <person name="Grau M."/>
            <person name="Mikheyev A.S."/>
        </authorList>
    </citation>
    <scope>NUCLEOTIDE SEQUENCE</scope>
    <source>
        <tissue evidence="1">Venom_gland</tissue>
    </source>
</reference>
<dbReference type="EMBL" id="IACK01087969">
    <property type="protein sequence ID" value="LAA80237.1"/>
    <property type="molecule type" value="Transcribed_RNA"/>
</dbReference>
<evidence type="ECO:0000313" key="1">
    <source>
        <dbReference type="EMBL" id="LAA80237.1"/>
    </source>
</evidence>
<protein>
    <submittedName>
        <fullName evidence="1">Uncharacterized protein</fullName>
    </submittedName>
</protein>